<name>A0A8C9DE73_PROSS</name>
<dbReference type="InterPro" id="IPR051899">
    <property type="entry name" value="Fert-Immune_med_protein"/>
</dbReference>
<dbReference type="InterPro" id="IPR045860">
    <property type="entry name" value="Snake_toxin-like_sf"/>
</dbReference>
<evidence type="ECO:0000259" key="6">
    <source>
        <dbReference type="Pfam" id="PF00021"/>
    </source>
</evidence>
<dbReference type="AlphaFoldDB" id="A0A8C9DE73"/>
<evidence type="ECO:0000256" key="3">
    <source>
        <dbReference type="ARBA" id="ARBA00022729"/>
    </source>
</evidence>
<dbReference type="CDD" id="cd23637">
    <property type="entry name" value="TFP_LU_ECD_CD177_rpt4"/>
    <property type="match status" value="1"/>
</dbReference>
<evidence type="ECO:0000313" key="7">
    <source>
        <dbReference type="Ensembl" id="ENSPSMP00000003078.1"/>
    </source>
</evidence>
<comment type="subcellular location">
    <subcellularLocation>
        <location evidence="1">Cell membrane</location>
    </subcellularLocation>
</comment>
<sequence length="155" mass="16209">VFMASYTHFCSSNICNKAHSSSVLLKSLHHPAAPALGDLQCPSCVNIFGSCSENSPNIKCPSGTTHCYDGHLHVKGGELTTKVGIQGCVAQPSTSLLSHTRNIGVFSVHEDGQDNNDYNYNPQLQSGAAPAASLAQMVGLGLALAFWCGGLCLSC</sequence>
<dbReference type="PANTHER" id="PTHR16529:SF8">
    <property type="entry name" value="CD177 ANTIGEN"/>
    <property type="match status" value="1"/>
</dbReference>
<dbReference type="GO" id="GO:0045217">
    <property type="term" value="P:cell-cell junction maintenance"/>
    <property type="evidence" value="ECO:0007669"/>
    <property type="project" value="TreeGrafter"/>
</dbReference>
<dbReference type="Pfam" id="PF00021">
    <property type="entry name" value="UPAR_LY6"/>
    <property type="match status" value="1"/>
</dbReference>
<evidence type="ECO:0000256" key="2">
    <source>
        <dbReference type="ARBA" id="ARBA00022475"/>
    </source>
</evidence>
<dbReference type="GeneTree" id="ENSGT00530000063351"/>
<reference evidence="7" key="1">
    <citation type="submission" date="2025-08" db="UniProtKB">
        <authorList>
            <consortium name="Ensembl"/>
        </authorList>
    </citation>
    <scope>IDENTIFICATION</scope>
</reference>
<dbReference type="GO" id="GO:0044853">
    <property type="term" value="C:plasma membrane raft"/>
    <property type="evidence" value="ECO:0007669"/>
    <property type="project" value="TreeGrafter"/>
</dbReference>
<evidence type="ECO:0000256" key="1">
    <source>
        <dbReference type="ARBA" id="ARBA00004236"/>
    </source>
</evidence>
<evidence type="ECO:0000256" key="4">
    <source>
        <dbReference type="ARBA" id="ARBA00023136"/>
    </source>
</evidence>
<dbReference type="SUPFAM" id="SSF57302">
    <property type="entry name" value="Snake toxin-like"/>
    <property type="match status" value="1"/>
</dbReference>
<dbReference type="Proteomes" id="UP000694414">
    <property type="component" value="Unplaced"/>
</dbReference>
<organism evidence="7 8">
    <name type="scientific">Prolemur simus</name>
    <name type="common">Greater bamboo lemur</name>
    <name type="synonym">Hapalemur simus</name>
    <dbReference type="NCBI Taxonomy" id="1328070"/>
    <lineage>
        <taxon>Eukaryota</taxon>
        <taxon>Metazoa</taxon>
        <taxon>Chordata</taxon>
        <taxon>Craniata</taxon>
        <taxon>Vertebrata</taxon>
        <taxon>Euteleostomi</taxon>
        <taxon>Mammalia</taxon>
        <taxon>Eutheria</taxon>
        <taxon>Euarchontoglires</taxon>
        <taxon>Primates</taxon>
        <taxon>Strepsirrhini</taxon>
        <taxon>Lemuriformes</taxon>
        <taxon>Lemuridae</taxon>
        <taxon>Prolemur</taxon>
    </lineage>
</organism>
<feature type="domain" description="UPAR/Ly6" evidence="6">
    <location>
        <begin position="38"/>
        <end position="111"/>
    </location>
</feature>
<dbReference type="GO" id="GO:0007159">
    <property type="term" value="P:leukocyte cell-cell adhesion"/>
    <property type="evidence" value="ECO:0007669"/>
    <property type="project" value="TreeGrafter"/>
</dbReference>
<dbReference type="GO" id="GO:0098742">
    <property type="term" value="P:cell-cell adhesion via plasma-membrane adhesion molecules"/>
    <property type="evidence" value="ECO:0007669"/>
    <property type="project" value="TreeGrafter"/>
</dbReference>
<accession>A0A8C9DE73</accession>
<keyword evidence="5" id="KW-0325">Glycoprotein</keyword>
<proteinExistence type="predicted"/>
<dbReference type="Gene3D" id="2.10.60.10">
    <property type="entry name" value="CD59"/>
    <property type="match status" value="1"/>
</dbReference>
<keyword evidence="2" id="KW-1003">Cell membrane</keyword>
<reference evidence="7" key="2">
    <citation type="submission" date="2025-09" db="UniProtKB">
        <authorList>
            <consortium name="Ensembl"/>
        </authorList>
    </citation>
    <scope>IDENTIFICATION</scope>
</reference>
<evidence type="ECO:0000256" key="5">
    <source>
        <dbReference type="ARBA" id="ARBA00023180"/>
    </source>
</evidence>
<keyword evidence="4" id="KW-0472">Membrane</keyword>
<keyword evidence="3" id="KW-0732">Signal</keyword>
<keyword evidence="8" id="KW-1185">Reference proteome</keyword>
<dbReference type="GO" id="GO:0043315">
    <property type="term" value="P:positive regulation of neutrophil degranulation"/>
    <property type="evidence" value="ECO:0007669"/>
    <property type="project" value="TreeGrafter"/>
</dbReference>
<protein>
    <recommendedName>
        <fullName evidence="6">UPAR/Ly6 domain-containing protein</fullName>
    </recommendedName>
</protein>
<dbReference type="PANTHER" id="PTHR16529">
    <property type="entry name" value="CD177 ANTIGEN"/>
    <property type="match status" value="1"/>
</dbReference>
<dbReference type="InterPro" id="IPR016054">
    <property type="entry name" value="LY6_UPA_recep-like"/>
</dbReference>
<evidence type="ECO:0000313" key="8">
    <source>
        <dbReference type="Proteomes" id="UP000694414"/>
    </source>
</evidence>
<dbReference type="GO" id="GO:2001044">
    <property type="term" value="P:regulation of integrin-mediated signaling pathway"/>
    <property type="evidence" value="ECO:0007669"/>
    <property type="project" value="TreeGrafter"/>
</dbReference>
<dbReference type="Ensembl" id="ENSPSMT00000003728.1">
    <property type="protein sequence ID" value="ENSPSMP00000003078.1"/>
    <property type="gene ID" value="ENSPSMG00000002508.1"/>
</dbReference>